<keyword evidence="6" id="KW-0804">Transcription</keyword>
<keyword evidence="4" id="KW-0805">Transcription regulation</keyword>
<comment type="caution">
    <text evidence="9">The sequence shown here is derived from an EMBL/GenBank/DDBJ whole genome shotgun (WGS) entry which is preliminary data.</text>
</comment>
<evidence type="ECO:0000313" key="10">
    <source>
        <dbReference type="Proteomes" id="UP000186583"/>
    </source>
</evidence>
<dbReference type="PANTHER" id="PTHR31313">
    <property type="entry name" value="TY1 ENHANCER ACTIVATOR"/>
    <property type="match status" value="1"/>
</dbReference>
<dbReference type="GO" id="GO:0005634">
    <property type="term" value="C:nucleus"/>
    <property type="evidence" value="ECO:0007669"/>
    <property type="project" value="UniProtKB-SubCell"/>
</dbReference>
<evidence type="ECO:0000256" key="5">
    <source>
        <dbReference type="ARBA" id="ARBA00023125"/>
    </source>
</evidence>
<dbReference type="PROSITE" id="PS00463">
    <property type="entry name" value="ZN2_CY6_FUNGAL_1"/>
    <property type="match status" value="1"/>
</dbReference>
<keyword evidence="3" id="KW-0862">Zinc</keyword>
<evidence type="ECO:0000256" key="3">
    <source>
        <dbReference type="ARBA" id="ARBA00022833"/>
    </source>
</evidence>
<dbReference type="GO" id="GO:0008270">
    <property type="term" value="F:zinc ion binding"/>
    <property type="evidence" value="ECO:0007669"/>
    <property type="project" value="InterPro"/>
</dbReference>
<dbReference type="InterPro" id="IPR036864">
    <property type="entry name" value="Zn2-C6_fun-type_DNA-bd_sf"/>
</dbReference>
<accession>A0A1Q8RZN1</accession>
<protein>
    <submittedName>
        <fullName evidence="9">Nitrogen assimilation transcription factor nirA 4</fullName>
    </submittedName>
</protein>
<dbReference type="EMBL" id="MPGH01000055">
    <property type="protein sequence ID" value="OLN93224.1"/>
    <property type="molecule type" value="Genomic_DNA"/>
</dbReference>
<dbReference type="SMART" id="SM00066">
    <property type="entry name" value="GAL4"/>
    <property type="match status" value="1"/>
</dbReference>
<dbReference type="AlphaFoldDB" id="A0A1Q8RZN1"/>
<reference evidence="9 10" key="1">
    <citation type="submission" date="2016-11" db="EMBL/GenBank/DDBJ databases">
        <title>Draft Genome Assembly of Colletotrichum chlorophyti a pathogen of herbaceous plants.</title>
        <authorList>
            <person name="Gan P."/>
            <person name="Narusaka M."/>
            <person name="Tsushima A."/>
            <person name="Narusaka Y."/>
            <person name="Takano Y."/>
            <person name="Shirasu K."/>
        </authorList>
    </citation>
    <scope>NUCLEOTIDE SEQUENCE [LARGE SCALE GENOMIC DNA]</scope>
    <source>
        <strain evidence="9 10">NTL11</strain>
    </source>
</reference>
<dbReference type="InterPro" id="IPR001138">
    <property type="entry name" value="Zn2Cys6_DnaBD"/>
</dbReference>
<feature type="non-terminal residue" evidence="9">
    <location>
        <position position="303"/>
    </location>
</feature>
<dbReference type="CDD" id="cd00067">
    <property type="entry name" value="GAL4"/>
    <property type="match status" value="1"/>
</dbReference>
<dbReference type="GO" id="GO:0003677">
    <property type="term" value="F:DNA binding"/>
    <property type="evidence" value="ECO:0007669"/>
    <property type="project" value="UniProtKB-KW"/>
</dbReference>
<keyword evidence="7" id="KW-0539">Nucleus</keyword>
<sequence length="303" mass="33801">MPQPSTERAAGQQKRRYTSKACEECRRRRAKCDGNRPVCARCAERSINCLYRSEEDGRKPASKSYVQLLRNRIDVLEAVLQSHSIDIEASVAQLSATGRAPQLPSIANLRIPGGDPAIAGLSSAVFDDLCAAFEGALSLDESVNYDQDGEMRYFGPSSGRLEFKSEASPEAEDYGSSPATTKSVETNRYILPLDAEDYPADMQTELIDLFFEYQGPWCQVVDERLFRQSMQTQGRYYSPLLLNCILALGSRYSDRVDVRSDPNDQNTAGKPFLHKAEVLLHYDMKRPTITTIQSMSLLVGAYV</sequence>
<gene>
    <name evidence="9" type="ORF">CCHL11_07572</name>
</gene>
<dbReference type="GO" id="GO:0006351">
    <property type="term" value="P:DNA-templated transcription"/>
    <property type="evidence" value="ECO:0007669"/>
    <property type="project" value="InterPro"/>
</dbReference>
<dbReference type="OrthoDB" id="4161332at2759"/>
<evidence type="ECO:0000256" key="4">
    <source>
        <dbReference type="ARBA" id="ARBA00023015"/>
    </source>
</evidence>
<dbReference type="CDD" id="cd14723">
    <property type="entry name" value="ZIP_Ppr1"/>
    <property type="match status" value="1"/>
</dbReference>
<dbReference type="PROSITE" id="PS50048">
    <property type="entry name" value="ZN2_CY6_FUNGAL_2"/>
    <property type="match status" value="1"/>
</dbReference>
<dbReference type="CDD" id="cd12148">
    <property type="entry name" value="fungal_TF_MHR"/>
    <property type="match status" value="1"/>
</dbReference>
<dbReference type="Pfam" id="PF04082">
    <property type="entry name" value="Fungal_trans"/>
    <property type="match status" value="1"/>
</dbReference>
<evidence type="ECO:0000259" key="8">
    <source>
        <dbReference type="PROSITE" id="PS50048"/>
    </source>
</evidence>
<evidence type="ECO:0000256" key="2">
    <source>
        <dbReference type="ARBA" id="ARBA00022723"/>
    </source>
</evidence>
<evidence type="ECO:0000256" key="7">
    <source>
        <dbReference type="ARBA" id="ARBA00023242"/>
    </source>
</evidence>
<evidence type="ECO:0000256" key="1">
    <source>
        <dbReference type="ARBA" id="ARBA00004123"/>
    </source>
</evidence>
<name>A0A1Q8RZN1_9PEZI</name>
<dbReference type="InterPro" id="IPR051615">
    <property type="entry name" value="Transcr_Regulatory_Elem"/>
</dbReference>
<organism evidence="9 10">
    <name type="scientific">Colletotrichum chlorophyti</name>
    <dbReference type="NCBI Taxonomy" id="708187"/>
    <lineage>
        <taxon>Eukaryota</taxon>
        <taxon>Fungi</taxon>
        <taxon>Dikarya</taxon>
        <taxon>Ascomycota</taxon>
        <taxon>Pezizomycotina</taxon>
        <taxon>Sordariomycetes</taxon>
        <taxon>Hypocreomycetidae</taxon>
        <taxon>Glomerellales</taxon>
        <taxon>Glomerellaceae</taxon>
        <taxon>Colletotrichum</taxon>
    </lineage>
</organism>
<keyword evidence="5" id="KW-0238">DNA-binding</keyword>
<dbReference type="PANTHER" id="PTHR31313:SF83">
    <property type="entry name" value="ZN(II)2CYS6 TRANSCRIPTION FACTOR (EUROFUNG)"/>
    <property type="match status" value="1"/>
</dbReference>
<dbReference type="GO" id="GO:0000981">
    <property type="term" value="F:DNA-binding transcription factor activity, RNA polymerase II-specific"/>
    <property type="evidence" value="ECO:0007669"/>
    <property type="project" value="InterPro"/>
</dbReference>
<dbReference type="InterPro" id="IPR007219">
    <property type="entry name" value="XnlR_reg_dom"/>
</dbReference>
<keyword evidence="10" id="KW-1185">Reference proteome</keyword>
<comment type="subcellular location">
    <subcellularLocation>
        <location evidence="1">Nucleus</location>
    </subcellularLocation>
</comment>
<proteinExistence type="predicted"/>
<evidence type="ECO:0000313" key="9">
    <source>
        <dbReference type="EMBL" id="OLN93224.1"/>
    </source>
</evidence>
<dbReference type="Pfam" id="PF00172">
    <property type="entry name" value="Zn_clus"/>
    <property type="match status" value="1"/>
</dbReference>
<dbReference type="Gene3D" id="4.10.240.10">
    <property type="entry name" value="Zn(2)-C6 fungal-type DNA-binding domain"/>
    <property type="match status" value="1"/>
</dbReference>
<dbReference type="SUPFAM" id="SSF57701">
    <property type="entry name" value="Zn2/Cys6 DNA-binding domain"/>
    <property type="match status" value="1"/>
</dbReference>
<keyword evidence="2" id="KW-0479">Metal-binding</keyword>
<dbReference type="STRING" id="708187.A0A1Q8RZN1"/>
<evidence type="ECO:0000256" key="6">
    <source>
        <dbReference type="ARBA" id="ARBA00023163"/>
    </source>
</evidence>
<dbReference type="Proteomes" id="UP000186583">
    <property type="component" value="Unassembled WGS sequence"/>
</dbReference>
<feature type="domain" description="Zn(2)-C6 fungal-type" evidence="8">
    <location>
        <begin position="21"/>
        <end position="51"/>
    </location>
</feature>